<comment type="caution">
    <text evidence="1">The sequence shown here is derived from an EMBL/GenBank/DDBJ whole genome shotgun (WGS) entry which is preliminary data.</text>
</comment>
<reference evidence="1 2" key="1">
    <citation type="submission" date="2023-05" db="EMBL/GenBank/DDBJ databases">
        <title>B98-5 Cell Line De Novo Hybrid Assembly: An Optical Mapping Approach.</title>
        <authorList>
            <person name="Kananen K."/>
            <person name="Auerbach J.A."/>
            <person name="Kautto E."/>
            <person name="Blachly J.S."/>
        </authorList>
    </citation>
    <scope>NUCLEOTIDE SEQUENCE [LARGE SCALE GENOMIC DNA]</scope>
    <source>
        <strain evidence="1">B95-8</strain>
        <tissue evidence="1">Cell line</tissue>
    </source>
</reference>
<evidence type="ECO:0000313" key="2">
    <source>
        <dbReference type="Proteomes" id="UP001266305"/>
    </source>
</evidence>
<dbReference type="EMBL" id="JASSZA010000019">
    <property type="protein sequence ID" value="KAK2088104.1"/>
    <property type="molecule type" value="Genomic_DNA"/>
</dbReference>
<dbReference type="Proteomes" id="UP001266305">
    <property type="component" value="Unassembled WGS sequence"/>
</dbReference>
<evidence type="ECO:0000313" key="1">
    <source>
        <dbReference type="EMBL" id="KAK2088104.1"/>
    </source>
</evidence>
<organism evidence="1 2">
    <name type="scientific">Saguinus oedipus</name>
    <name type="common">Cotton-top tamarin</name>
    <name type="synonym">Oedipomidas oedipus</name>
    <dbReference type="NCBI Taxonomy" id="9490"/>
    <lineage>
        <taxon>Eukaryota</taxon>
        <taxon>Metazoa</taxon>
        <taxon>Chordata</taxon>
        <taxon>Craniata</taxon>
        <taxon>Vertebrata</taxon>
        <taxon>Euteleostomi</taxon>
        <taxon>Mammalia</taxon>
        <taxon>Eutheria</taxon>
        <taxon>Euarchontoglires</taxon>
        <taxon>Primates</taxon>
        <taxon>Haplorrhini</taxon>
        <taxon>Platyrrhini</taxon>
        <taxon>Cebidae</taxon>
        <taxon>Callitrichinae</taxon>
        <taxon>Saguinus</taxon>
    </lineage>
</organism>
<proteinExistence type="predicted"/>
<name>A0ABQ9TU18_SAGOE</name>
<keyword evidence="2" id="KW-1185">Reference proteome</keyword>
<protein>
    <submittedName>
        <fullName evidence="1">Uncharacterized protein</fullName>
    </submittedName>
</protein>
<sequence>MVHAMSMRAPGKLWLQTIPSYIQVLSIRWQDSEREWLCREPAQKQALHYQRRFRLCRLNPFMPACGRFSSSSHSHTTTFPPFQLFLGCWRGTTHPPALTLFRVETLGNKVSPMLWNPCTEFNEQIQPCSIREMLSAQCRFKAVNRHLASTDYNPKTGGPDQGSKIIKAL</sequence>
<accession>A0ABQ9TU18</accession>
<gene>
    <name evidence="1" type="ORF">P7K49_034011</name>
</gene>